<sequence>MGITLPKTLSRMFGGEEKDIADYESLRRRDSDAESQNTLRQESVNNDDSEKSSLTGYKEAQEYAQTSRAWQRQTILQWQMATTILASLLALVLLCWTARELEVRRGSAANCRWKPDVPQIDAVHGGKIGYDFDPRPDVYSPAAEATLWKPVVFHNGFHGDVTPWQGPPSDDVDRRWEEIYTGVGVIKISAEEAAQLPNQTLPIPEEDDGYIVGIEVYHQLHCLDIIRRALYPDRYGGDRNMSPNQKIEYWIHLEHCIDNLRQVLVCYSDISIIPWKINDRLQKEFPDAHTVHMCRDFDALTEWMLQPSRHFPQEKYQARVDAMHARERQ</sequence>
<dbReference type="Proteomes" id="UP000016923">
    <property type="component" value="Unassembled WGS sequence"/>
</dbReference>
<evidence type="ECO:0000256" key="8">
    <source>
        <dbReference type="ARBA" id="ARBA00035112"/>
    </source>
</evidence>
<dbReference type="eggNOG" id="ENOG502SJ2Y">
    <property type="taxonomic scope" value="Eukaryota"/>
</dbReference>
<dbReference type="PANTHER" id="PTHR33365">
    <property type="entry name" value="YALI0B05434P"/>
    <property type="match status" value="1"/>
</dbReference>
<evidence type="ECO:0000256" key="9">
    <source>
        <dbReference type="SAM" id="MobiDB-lite"/>
    </source>
</evidence>
<evidence type="ECO:0000313" key="11">
    <source>
        <dbReference type="Proteomes" id="UP000016923"/>
    </source>
</evidence>
<proteinExistence type="inferred from homology"/>
<dbReference type="VEuPathDB" id="FungiDB:F503_05993"/>
<evidence type="ECO:0000313" key="10">
    <source>
        <dbReference type="EMBL" id="EPE10898.1"/>
    </source>
</evidence>
<feature type="compositionally biased region" description="Polar residues" evidence="9">
    <location>
        <begin position="34"/>
        <end position="46"/>
    </location>
</feature>
<reference evidence="10 11" key="1">
    <citation type="journal article" date="2013" name="BMC Genomics">
        <title>The genome and transcriptome of the pine saprophyte Ophiostoma piceae, and a comparison with the bark beetle-associated pine pathogen Grosmannia clavigera.</title>
        <authorList>
            <person name="Haridas S."/>
            <person name="Wang Y."/>
            <person name="Lim L."/>
            <person name="Massoumi Alamouti S."/>
            <person name="Jackman S."/>
            <person name="Docking R."/>
            <person name="Robertson G."/>
            <person name="Birol I."/>
            <person name="Bohlmann J."/>
            <person name="Breuil C."/>
        </authorList>
    </citation>
    <scope>NUCLEOTIDE SEQUENCE [LARGE SCALE GENOMIC DNA]</scope>
    <source>
        <strain evidence="10 11">UAMH 11346</strain>
    </source>
</reference>
<dbReference type="AlphaFoldDB" id="S3CW05"/>
<evidence type="ECO:0000256" key="1">
    <source>
        <dbReference type="ARBA" id="ARBA00004167"/>
    </source>
</evidence>
<dbReference type="Pfam" id="PF11807">
    <property type="entry name" value="UstYa"/>
    <property type="match status" value="1"/>
</dbReference>
<evidence type="ECO:0000256" key="7">
    <source>
        <dbReference type="ARBA" id="ARBA00023180"/>
    </source>
</evidence>
<dbReference type="PANTHER" id="PTHR33365:SF4">
    <property type="entry name" value="CYCLOCHLOROTINE BIOSYNTHESIS PROTEIN O"/>
    <property type="match status" value="1"/>
</dbReference>
<gene>
    <name evidence="10" type="ORF">F503_05993</name>
</gene>
<evidence type="ECO:0000256" key="3">
    <source>
        <dbReference type="ARBA" id="ARBA00022692"/>
    </source>
</evidence>
<dbReference type="EMBL" id="KE148146">
    <property type="protein sequence ID" value="EPE10898.1"/>
    <property type="molecule type" value="Genomic_DNA"/>
</dbReference>
<dbReference type="GO" id="GO:0016020">
    <property type="term" value="C:membrane"/>
    <property type="evidence" value="ECO:0007669"/>
    <property type="project" value="UniProtKB-SubCell"/>
</dbReference>
<keyword evidence="7" id="KW-0325">Glycoprotein</keyword>
<evidence type="ECO:0000256" key="2">
    <source>
        <dbReference type="ARBA" id="ARBA00004685"/>
    </source>
</evidence>
<dbReference type="OrthoDB" id="3687641at2759"/>
<dbReference type="STRING" id="1262450.S3CW05"/>
<evidence type="ECO:0000256" key="4">
    <source>
        <dbReference type="ARBA" id="ARBA00022989"/>
    </source>
</evidence>
<name>S3CW05_OPHP1</name>
<dbReference type="InterPro" id="IPR021765">
    <property type="entry name" value="UstYa-like"/>
</dbReference>
<comment type="pathway">
    <text evidence="2">Mycotoxin biosynthesis.</text>
</comment>
<comment type="similarity">
    <text evidence="8">Belongs to the ustYa family.</text>
</comment>
<evidence type="ECO:0000256" key="6">
    <source>
        <dbReference type="ARBA" id="ARBA00023136"/>
    </source>
</evidence>
<keyword evidence="4" id="KW-1133">Transmembrane helix</keyword>
<keyword evidence="6" id="KW-0472">Membrane</keyword>
<accession>S3CW05</accession>
<dbReference type="HOGENOM" id="CLU_042941_2_0_1"/>
<keyword evidence="3" id="KW-0812">Transmembrane</keyword>
<feature type="region of interest" description="Disordered" evidence="9">
    <location>
        <begin position="24"/>
        <end position="54"/>
    </location>
</feature>
<keyword evidence="5" id="KW-0843">Virulence</keyword>
<organism evidence="10 11">
    <name type="scientific">Ophiostoma piceae (strain UAMH 11346)</name>
    <name type="common">Sap stain fungus</name>
    <dbReference type="NCBI Taxonomy" id="1262450"/>
    <lineage>
        <taxon>Eukaryota</taxon>
        <taxon>Fungi</taxon>
        <taxon>Dikarya</taxon>
        <taxon>Ascomycota</taxon>
        <taxon>Pezizomycotina</taxon>
        <taxon>Sordariomycetes</taxon>
        <taxon>Sordariomycetidae</taxon>
        <taxon>Ophiostomatales</taxon>
        <taxon>Ophiostomataceae</taxon>
        <taxon>Ophiostoma</taxon>
    </lineage>
</organism>
<comment type="subcellular location">
    <subcellularLocation>
        <location evidence="1">Membrane</location>
        <topology evidence="1">Single-pass membrane protein</topology>
    </subcellularLocation>
</comment>
<protein>
    <submittedName>
        <fullName evidence="10">Tat pathway signal sequence</fullName>
    </submittedName>
</protein>
<evidence type="ECO:0000256" key="5">
    <source>
        <dbReference type="ARBA" id="ARBA00023026"/>
    </source>
</evidence>
<dbReference type="GO" id="GO:0043386">
    <property type="term" value="P:mycotoxin biosynthetic process"/>
    <property type="evidence" value="ECO:0007669"/>
    <property type="project" value="InterPro"/>
</dbReference>
<keyword evidence="11" id="KW-1185">Reference proteome</keyword>